<reference evidence="1" key="1">
    <citation type="submission" date="2020-04" db="EMBL/GenBank/DDBJ databases">
        <authorList>
            <person name="Chiriac C."/>
            <person name="Salcher M."/>
            <person name="Ghai R."/>
            <person name="Kavagutti S V."/>
        </authorList>
    </citation>
    <scope>NUCLEOTIDE SEQUENCE</scope>
</reference>
<gene>
    <name evidence="1" type="ORF">UFOVP346_51</name>
</gene>
<accession>A0A6J5M6L9</accession>
<protein>
    <submittedName>
        <fullName evidence="1">Uncharacterized protein</fullName>
    </submittedName>
</protein>
<proteinExistence type="predicted"/>
<dbReference type="EMBL" id="LR796352">
    <property type="protein sequence ID" value="CAB4139479.1"/>
    <property type="molecule type" value="Genomic_DNA"/>
</dbReference>
<evidence type="ECO:0000313" key="1">
    <source>
        <dbReference type="EMBL" id="CAB4139479.1"/>
    </source>
</evidence>
<organism evidence="1">
    <name type="scientific">uncultured Caudovirales phage</name>
    <dbReference type="NCBI Taxonomy" id="2100421"/>
    <lineage>
        <taxon>Viruses</taxon>
        <taxon>Duplodnaviria</taxon>
        <taxon>Heunggongvirae</taxon>
        <taxon>Uroviricota</taxon>
        <taxon>Caudoviricetes</taxon>
        <taxon>Peduoviridae</taxon>
        <taxon>Maltschvirus</taxon>
        <taxon>Maltschvirus maltsch</taxon>
    </lineage>
</organism>
<sequence>MAFDFATIRPLLREHGVTVTLRKRVTGAYSVSTGTVTATNTDYSVLGYSYKLTSDSVDENLVSGGNRRLVIDNLQTNGTALPAPDTSDQVIVNGSTFIIQSVNEVRSGPSVMCYMLQLED</sequence>
<name>A0A6J5M6L9_9CAUD</name>